<dbReference type="GeneTree" id="ENSGT00940000156870"/>
<dbReference type="InterPro" id="IPR029021">
    <property type="entry name" value="Prot-tyrosine_phosphatase-like"/>
</dbReference>
<feature type="domain" description="Tyrosine-protein phosphatase" evidence="4">
    <location>
        <begin position="1"/>
        <end position="72"/>
    </location>
</feature>
<dbReference type="Gene3D" id="3.90.190.10">
    <property type="entry name" value="Protein tyrosine phosphatase superfamily"/>
    <property type="match status" value="1"/>
</dbReference>
<keyword evidence="3" id="KW-0325">Glycoprotein</keyword>
<keyword evidence="7" id="KW-1185">Reference proteome</keyword>
<dbReference type="InterPro" id="IPR000387">
    <property type="entry name" value="Tyr_Pase_dom"/>
</dbReference>
<dbReference type="Ensembl" id="ENSECRT00000034245.1">
    <property type="protein sequence ID" value="ENSECRP00000033517.1"/>
    <property type="gene ID" value="ENSECRG00000022682.1"/>
</dbReference>
<evidence type="ECO:0000313" key="7">
    <source>
        <dbReference type="Proteomes" id="UP000694620"/>
    </source>
</evidence>
<proteinExistence type="predicted"/>
<dbReference type="Pfam" id="PF00102">
    <property type="entry name" value="Y_phosphatase"/>
    <property type="match status" value="1"/>
</dbReference>
<evidence type="ECO:0000256" key="3">
    <source>
        <dbReference type="ARBA" id="ARBA00023180"/>
    </source>
</evidence>
<accession>A0A8C4TLX4</accession>
<feature type="domain" description="Tyrosine specific protein phosphatases" evidence="5">
    <location>
        <begin position="15"/>
        <end position="63"/>
    </location>
</feature>
<dbReference type="PANTHER" id="PTHR46957:SF5">
    <property type="entry name" value="PROTEIN-TYROSINE-PHOSPHATASE"/>
    <property type="match status" value="1"/>
</dbReference>
<dbReference type="SUPFAM" id="SSF52799">
    <property type="entry name" value="(Phosphotyrosine protein) phosphatases II"/>
    <property type="match status" value="1"/>
</dbReference>
<evidence type="ECO:0000256" key="1">
    <source>
        <dbReference type="ARBA" id="ARBA00022692"/>
    </source>
</evidence>
<dbReference type="PANTHER" id="PTHR46957">
    <property type="entry name" value="CYTOKINE RECEPTOR"/>
    <property type="match status" value="1"/>
</dbReference>
<dbReference type="GO" id="GO:0004725">
    <property type="term" value="F:protein tyrosine phosphatase activity"/>
    <property type="evidence" value="ECO:0007669"/>
    <property type="project" value="InterPro"/>
</dbReference>
<dbReference type="PROSITE" id="PS50055">
    <property type="entry name" value="TYR_PHOSPHATASE_PTP"/>
    <property type="match status" value="1"/>
</dbReference>
<organism evidence="6 7">
    <name type="scientific">Erpetoichthys calabaricus</name>
    <name type="common">Rope fish</name>
    <name type="synonym">Calamoichthys calabaricus</name>
    <dbReference type="NCBI Taxonomy" id="27687"/>
    <lineage>
        <taxon>Eukaryota</taxon>
        <taxon>Metazoa</taxon>
        <taxon>Chordata</taxon>
        <taxon>Craniata</taxon>
        <taxon>Vertebrata</taxon>
        <taxon>Euteleostomi</taxon>
        <taxon>Actinopterygii</taxon>
        <taxon>Polypteriformes</taxon>
        <taxon>Polypteridae</taxon>
        <taxon>Erpetoichthys</taxon>
    </lineage>
</organism>
<dbReference type="Proteomes" id="UP000694620">
    <property type="component" value="Unassembled WGS sequence"/>
</dbReference>
<dbReference type="PROSITE" id="PS50056">
    <property type="entry name" value="TYR_PHOSPHATASE_2"/>
    <property type="match status" value="1"/>
</dbReference>
<reference evidence="6" key="2">
    <citation type="submission" date="2025-09" db="UniProtKB">
        <authorList>
            <consortium name="Ensembl"/>
        </authorList>
    </citation>
    <scope>IDENTIFICATION</scope>
</reference>
<evidence type="ECO:0000256" key="2">
    <source>
        <dbReference type="ARBA" id="ARBA00022989"/>
    </source>
</evidence>
<evidence type="ECO:0000259" key="5">
    <source>
        <dbReference type="PROSITE" id="PS50056"/>
    </source>
</evidence>
<reference evidence="6" key="1">
    <citation type="submission" date="2025-08" db="UniProtKB">
        <authorList>
            <consortium name="Ensembl"/>
        </authorList>
    </citation>
    <scope>IDENTIFICATION</scope>
</reference>
<evidence type="ECO:0000259" key="4">
    <source>
        <dbReference type="PROSITE" id="PS50055"/>
    </source>
</evidence>
<name>A0A8C4TLX4_ERPCA</name>
<dbReference type="PRINTS" id="PR00700">
    <property type="entry name" value="PRTYPHPHTASE"/>
</dbReference>
<dbReference type="InterPro" id="IPR050713">
    <property type="entry name" value="RTP_Phos/Ushers"/>
</dbReference>
<protein>
    <submittedName>
        <fullName evidence="6">Uncharacterized protein</fullName>
    </submittedName>
</protein>
<sequence length="85" mass="9592">MYNLCITARASFRDAGVGRTGTLIALDHLIHQIKLDNIVDIYGIVYELRMHRPLMVQAEVSDFFSLVLWLSFHIPCDAKIGPGHP</sequence>
<keyword evidence="1" id="KW-0812">Transmembrane</keyword>
<dbReference type="GO" id="GO:0043235">
    <property type="term" value="C:receptor complex"/>
    <property type="evidence" value="ECO:0007669"/>
    <property type="project" value="TreeGrafter"/>
</dbReference>
<dbReference type="AlphaFoldDB" id="A0A8C4TLX4"/>
<evidence type="ECO:0000313" key="6">
    <source>
        <dbReference type="Ensembl" id="ENSECRP00000033517.1"/>
    </source>
</evidence>
<dbReference type="InterPro" id="IPR000242">
    <property type="entry name" value="PTP_cat"/>
</dbReference>
<keyword evidence="2" id="KW-1133">Transmembrane helix</keyword>
<keyword evidence="2" id="KW-0472">Membrane</keyword>